<keyword evidence="4" id="KW-0234">DNA repair</keyword>
<comment type="catalytic activity">
    <reaction evidence="1">
        <text>Hydrolysis of alkylated DNA, releasing 3-methyladenine, 3-methylguanine, 7-methylguanine and 7-methyladenine.</text>
        <dbReference type="EC" id="3.2.2.21"/>
    </reaction>
</comment>
<dbReference type="EMBL" id="AP026560">
    <property type="protein sequence ID" value="BDP40253.1"/>
    <property type="molecule type" value="Genomic_DNA"/>
</dbReference>
<dbReference type="Gene3D" id="1.10.340.30">
    <property type="entry name" value="Hypothetical protein, domain 2"/>
    <property type="match status" value="1"/>
</dbReference>
<feature type="domain" description="HhH-GPD" evidence="5">
    <location>
        <begin position="56"/>
        <end position="206"/>
    </location>
</feature>
<reference evidence="6" key="1">
    <citation type="submission" date="2022-07" db="EMBL/GenBank/DDBJ databases">
        <title>Complete Genome Sequence of the Radioresistant Bacterium Deinococcus aetherius ST0316, Isolated from the Air Dust collected in Lower Stratosphere above Japan.</title>
        <authorList>
            <person name="Satoh K."/>
            <person name="Hagiwara K."/>
            <person name="Katsumata K."/>
            <person name="Kubo A."/>
            <person name="Yokobori S."/>
            <person name="Yamagishi A."/>
            <person name="Oono Y."/>
            <person name="Narumi I."/>
        </authorList>
    </citation>
    <scope>NUCLEOTIDE SEQUENCE</scope>
    <source>
        <strain evidence="6">ST0316</strain>
    </source>
</reference>
<dbReference type="PANTHER" id="PTHR43003">
    <property type="entry name" value="DNA-3-METHYLADENINE GLYCOSYLASE"/>
    <property type="match status" value="1"/>
</dbReference>
<name>A0ABN6RDX3_9DEIO</name>
<evidence type="ECO:0000256" key="3">
    <source>
        <dbReference type="ARBA" id="ARBA00022763"/>
    </source>
</evidence>
<sequence length="227" mass="24393">MTAPSSLPALPLSDHAEAVLWLGRDPALAELVARVGPLPVLPPTSDPFGTLVRSVAGQQLSVRAAASIYARLVDRLGEVAPGPLLTAAPDDLRALGLSWAKVRTVRSLAEAAQGGRVDFAHLEALPDEAVIERLTPLPGIGRWTVEMFLMFGLARPDVFSFGDLVLRQELERLHPGATSREAQNEVVRAWSPHRTLAARYLWAEKARRKLAAQAGTVNGDLSLQGPL</sequence>
<dbReference type="SUPFAM" id="SSF48150">
    <property type="entry name" value="DNA-glycosylase"/>
    <property type="match status" value="1"/>
</dbReference>
<gene>
    <name evidence="6" type="ORF">DAETH_02220</name>
</gene>
<evidence type="ECO:0000256" key="1">
    <source>
        <dbReference type="ARBA" id="ARBA00000086"/>
    </source>
</evidence>
<dbReference type="PANTHER" id="PTHR43003:SF5">
    <property type="entry name" value="DNA-3-METHYLADENINE GLYCOSYLASE"/>
    <property type="match status" value="1"/>
</dbReference>
<dbReference type="InterPro" id="IPR003265">
    <property type="entry name" value="HhH-GPD_domain"/>
</dbReference>
<evidence type="ECO:0000259" key="5">
    <source>
        <dbReference type="SMART" id="SM00478"/>
    </source>
</evidence>
<dbReference type="Pfam" id="PF00730">
    <property type="entry name" value="HhH-GPD"/>
    <property type="match status" value="1"/>
</dbReference>
<accession>A0ABN6RDX3</accession>
<dbReference type="Proteomes" id="UP001064971">
    <property type="component" value="Chromosome"/>
</dbReference>
<keyword evidence="3" id="KW-0227">DNA damage</keyword>
<dbReference type="SMART" id="SM00478">
    <property type="entry name" value="ENDO3c"/>
    <property type="match status" value="1"/>
</dbReference>
<dbReference type="EC" id="3.2.2.21" evidence="2"/>
<organism evidence="6 7">
    <name type="scientific">Deinococcus aetherius</name>
    <dbReference type="NCBI Taxonomy" id="200252"/>
    <lineage>
        <taxon>Bacteria</taxon>
        <taxon>Thermotogati</taxon>
        <taxon>Deinococcota</taxon>
        <taxon>Deinococci</taxon>
        <taxon>Deinococcales</taxon>
        <taxon>Deinococcaceae</taxon>
        <taxon>Deinococcus</taxon>
    </lineage>
</organism>
<keyword evidence="7" id="KW-1185">Reference proteome</keyword>
<keyword evidence="6" id="KW-0326">Glycosidase</keyword>
<dbReference type="Gene3D" id="1.10.1670.40">
    <property type="match status" value="1"/>
</dbReference>
<proteinExistence type="predicted"/>
<protein>
    <recommendedName>
        <fullName evidence="2">DNA-3-methyladenine glycosylase II</fullName>
        <ecNumber evidence="2">3.2.2.21</ecNumber>
    </recommendedName>
</protein>
<dbReference type="CDD" id="cd00056">
    <property type="entry name" value="ENDO3c"/>
    <property type="match status" value="1"/>
</dbReference>
<evidence type="ECO:0000313" key="7">
    <source>
        <dbReference type="Proteomes" id="UP001064971"/>
    </source>
</evidence>
<evidence type="ECO:0000256" key="4">
    <source>
        <dbReference type="ARBA" id="ARBA00023204"/>
    </source>
</evidence>
<dbReference type="InterPro" id="IPR011257">
    <property type="entry name" value="DNA_glycosylase"/>
</dbReference>
<dbReference type="InterPro" id="IPR051912">
    <property type="entry name" value="Alkylbase_DNA_Glycosylase/TA"/>
</dbReference>
<evidence type="ECO:0000313" key="6">
    <source>
        <dbReference type="EMBL" id="BDP40253.1"/>
    </source>
</evidence>
<dbReference type="GO" id="GO:0016798">
    <property type="term" value="F:hydrolase activity, acting on glycosyl bonds"/>
    <property type="evidence" value="ECO:0007669"/>
    <property type="project" value="UniProtKB-KW"/>
</dbReference>
<keyword evidence="6" id="KW-0378">Hydrolase</keyword>
<evidence type="ECO:0000256" key="2">
    <source>
        <dbReference type="ARBA" id="ARBA00012000"/>
    </source>
</evidence>